<dbReference type="Proteomes" id="UP000570514">
    <property type="component" value="Unassembled WGS sequence"/>
</dbReference>
<evidence type="ECO:0000313" key="1">
    <source>
        <dbReference type="EMBL" id="NIK87823.1"/>
    </source>
</evidence>
<evidence type="ECO:0000313" key="2">
    <source>
        <dbReference type="Proteomes" id="UP000570514"/>
    </source>
</evidence>
<proteinExistence type="predicted"/>
<gene>
    <name evidence="1" type="ORF">FHS83_001141</name>
</gene>
<keyword evidence="2" id="KW-1185">Reference proteome</keyword>
<dbReference type="EMBL" id="JAASRM010000001">
    <property type="protein sequence ID" value="NIK87823.1"/>
    <property type="molecule type" value="Genomic_DNA"/>
</dbReference>
<dbReference type="AlphaFoldDB" id="A0A846MWW1"/>
<name>A0A846MWW1_9PROT</name>
<dbReference type="InterPro" id="IPR038301">
    <property type="entry name" value="AraC-like_sf"/>
</dbReference>
<dbReference type="Pfam" id="PF07323">
    <property type="entry name" value="DUF1465"/>
    <property type="match status" value="1"/>
</dbReference>
<dbReference type="RefSeq" id="WP_167081750.1">
    <property type="nucleotide sequence ID" value="NZ_BAAADC010000001.1"/>
</dbReference>
<dbReference type="InterPro" id="IPR010848">
    <property type="entry name" value="DUF1465"/>
</dbReference>
<reference evidence="1 2" key="1">
    <citation type="submission" date="2020-03" db="EMBL/GenBank/DDBJ databases">
        <title>Genomic Encyclopedia of Type Strains, Phase IV (KMG-IV): sequencing the most valuable type-strain genomes for metagenomic binning, comparative biology and taxonomic classification.</title>
        <authorList>
            <person name="Goeker M."/>
        </authorList>
    </citation>
    <scope>NUCLEOTIDE SEQUENCE [LARGE SCALE GENOMIC DNA]</scope>
    <source>
        <strain evidence="1 2">DSM 19867</strain>
    </source>
</reference>
<dbReference type="Gene3D" id="1.10.8.930">
    <property type="entry name" value="Protein of unknown function DUF1465"/>
    <property type="match status" value="1"/>
</dbReference>
<sequence>MEYLDEDDDENIRDLTLQSFTGSALFQRTFDEGMSLVEETARYLDGPGRDEQRNLPRKTALLYAGESMRVTTRLMQAASWLLVQRAVHEGEMKPEDAASERYRLGSKEICFGGAADEGVETLPKTLQLLLARSDNLYRRIARLDDVLFGEKKAPAGARGALAMLERAFSIQ</sequence>
<protein>
    <submittedName>
        <fullName evidence="1">Regulator of CtrA degradation</fullName>
    </submittedName>
</protein>
<comment type="caution">
    <text evidence="1">The sequence shown here is derived from an EMBL/GenBank/DDBJ whole genome shotgun (WGS) entry which is preliminary data.</text>
</comment>
<organism evidence="1 2">
    <name type="scientific">Rhizomicrobium palustre</name>
    <dbReference type="NCBI Taxonomy" id="189966"/>
    <lineage>
        <taxon>Bacteria</taxon>
        <taxon>Pseudomonadati</taxon>
        <taxon>Pseudomonadota</taxon>
        <taxon>Alphaproteobacteria</taxon>
        <taxon>Micropepsales</taxon>
        <taxon>Micropepsaceae</taxon>
        <taxon>Rhizomicrobium</taxon>
    </lineage>
</organism>
<accession>A0A846MWW1</accession>